<dbReference type="Pfam" id="PF02811">
    <property type="entry name" value="PHP"/>
    <property type="match status" value="1"/>
</dbReference>
<gene>
    <name evidence="2" type="ORF">Ga0061064_0931</name>
</gene>
<dbReference type="InterPro" id="IPR052018">
    <property type="entry name" value="PHP_domain"/>
</dbReference>
<dbReference type="PANTHER" id="PTHR42924:SF3">
    <property type="entry name" value="POLYMERASE_HISTIDINOL PHOSPHATASE N-TERMINAL DOMAIN-CONTAINING PROTEIN"/>
    <property type="match status" value="1"/>
</dbReference>
<dbReference type="EMBL" id="CYHB01000002">
    <property type="protein sequence ID" value="CUA84541.1"/>
    <property type="molecule type" value="Genomic_DNA"/>
</dbReference>
<accession>A0A0K6H120</accession>
<evidence type="ECO:0000313" key="2">
    <source>
        <dbReference type="EMBL" id="CUA84541.1"/>
    </source>
</evidence>
<reference evidence="3" key="1">
    <citation type="submission" date="2015-08" db="EMBL/GenBank/DDBJ databases">
        <authorList>
            <person name="Varghese N."/>
        </authorList>
    </citation>
    <scope>NUCLEOTIDE SEQUENCE [LARGE SCALE GENOMIC DNA]</scope>
    <source>
        <strain evidence="3">DSM 27808</strain>
    </source>
</reference>
<dbReference type="CDD" id="cd07438">
    <property type="entry name" value="PHP_HisPPase_AMP"/>
    <property type="match status" value="1"/>
</dbReference>
<dbReference type="GO" id="GO:0035312">
    <property type="term" value="F:5'-3' DNA exonuclease activity"/>
    <property type="evidence" value="ECO:0007669"/>
    <property type="project" value="TreeGrafter"/>
</dbReference>
<dbReference type="Proteomes" id="UP000182598">
    <property type="component" value="Unassembled WGS sequence"/>
</dbReference>
<dbReference type="InterPro" id="IPR004013">
    <property type="entry name" value="PHP_dom"/>
</dbReference>
<dbReference type="SUPFAM" id="SSF89550">
    <property type="entry name" value="PHP domain-like"/>
    <property type="match status" value="1"/>
</dbReference>
<sequence length="280" mass="30936">MPHEYNMTASYDLHCHSHFSDGVLSPQELVQRAVENGVTHLALTDHDSVAGLEHAQAAIAAENLPLTLINGTEITCSWEQFEIHVVGLNFDYQAVAIQNLLKSQQQQRRARYQAMVEKLHKAGITVQPPLAQEMTMPTRKHLADALVSEGWVRDIETAFRRYLGKGQQAYVATQWANFAEVAAAVKAAGGVTVIAHPHAYQLSNKWLRRLLSEAKIDGIDGVEVAIGAQAPGDRAALATFAQELGLYASVGSDFHLPGRWRELGKNLCLPERCVPIWSQW</sequence>
<protein>
    <submittedName>
        <fullName evidence="2">Predicted metal-dependent phosphoesterase TrpH, contains PHP domain</fullName>
    </submittedName>
</protein>
<dbReference type="Gene3D" id="3.20.20.140">
    <property type="entry name" value="Metal-dependent hydrolases"/>
    <property type="match status" value="1"/>
</dbReference>
<dbReference type="PANTHER" id="PTHR42924">
    <property type="entry name" value="EXONUCLEASE"/>
    <property type="match status" value="1"/>
</dbReference>
<dbReference type="InterPro" id="IPR003141">
    <property type="entry name" value="Pol/His_phosphatase_N"/>
</dbReference>
<dbReference type="SMART" id="SM00481">
    <property type="entry name" value="POLIIIAc"/>
    <property type="match status" value="1"/>
</dbReference>
<feature type="domain" description="Polymerase/histidinol phosphatase N-terminal" evidence="1">
    <location>
        <begin position="11"/>
        <end position="78"/>
    </location>
</feature>
<proteinExistence type="predicted"/>
<organism evidence="2 3">
    <name type="scientific">Pseudidiomarina woesei</name>
    <dbReference type="NCBI Taxonomy" id="1381080"/>
    <lineage>
        <taxon>Bacteria</taxon>
        <taxon>Pseudomonadati</taxon>
        <taxon>Pseudomonadota</taxon>
        <taxon>Gammaproteobacteria</taxon>
        <taxon>Alteromonadales</taxon>
        <taxon>Idiomarinaceae</taxon>
        <taxon>Pseudidiomarina</taxon>
    </lineage>
</organism>
<evidence type="ECO:0000313" key="3">
    <source>
        <dbReference type="Proteomes" id="UP000182598"/>
    </source>
</evidence>
<keyword evidence="3" id="KW-1185">Reference proteome</keyword>
<dbReference type="Gene3D" id="1.10.150.650">
    <property type="match status" value="1"/>
</dbReference>
<dbReference type="GO" id="GO:0004534">
    <property type="term" value="F:5'-3' RNA exonuclease activity"/>
    <property type="evidence" value="ECO:0007669"/>
    <property type="project" value="TreeGrafter"/>
</dbReference>
<dbReference type="AlphaFoldDB" id="A0A0K6H120"/>
<dbReference type="InterPro" id="IPR016195">
    <property type="entry name" value="Pol/histidinol_Pase-like"/>
</dbReference>
<evidence type="ECO:0000259" key="1">
    <source>
        <dbReference type="SMART" id="SM00481"/>
    </source>
</evidence>
<name>A0A0K6H120_9GAMM</name>